<dbReference type="Pfam" id="PF13012">
    <property type="entry name" value="MitMem_reg"/>
    <property type="match status" value="1"/>
</dbReference>
<dbReference type="FunFam" id="1.20.1720.10:FF:000012">
    <property type="entry name" value="MFS toxin efflux pump (AflT)"/>
    <property type="match status" value="1"/>
</dbReference>
<evidence type="ECO:0000259" key="10">
    <source>
        <dbReference type="PROSITE" id="PS50850"/>
    </source>
</evidence>
<name>A0A2U3E7Q4_PURLI</name>
<comment type="caution">
    <text evidence="11">The sequence shown here is derived from an EMBL/GenBank/DDBJ whole genome shotgun (WGS) entry which is preliminary data.</text>
</comment>
<organism evidence="11 12">
    <name type="scientific">Purpureocillium lilacinum</name>
    <name type="common">Paecilomyces lilacinus</name>
    <dbReference type="NCBI Taxonomy" id="33203"/>
    <lineage>
        <taxon>Eukaryota</taxon>
        <taxon>Fungi</taxon>
        <taxon>Dikarya</taxon>
        <taxon>Ascomycota</taxon>
        <taxon>Pezizomycotina</taxon>
        <taxon>Sordariomycetes</taxon>
        <taxon>Hypocreomycetidae</taxon>
        <taxon>Hypocreales</taxon>
        <taxon>Ophiocordycipitaceae</taxon>
        <taxon>Purpureocillium</taxon>
    </lineage>
</organism>
<dbReference type="InterPro" id="IPR036259">
    <property type="entry name" value="MFS_trans_sf"/>
</dbReference>
<feature type="compositionally biased region" description="Basic and acidic residues" evidence="7">
    <location>
        <begin position="107"/>
        <end position="119"/>
    </location>
</feature>
<dbReference type="PROSITE" id="PS50249">
    <property type="entry name" value="MPN"/>
    <property type="match status" value="1"/>
</dbReference>
<feature type="transmembrane region" description="Helical" evidence="8">
    <location>
        <begin position="283"/>
        <end position="301"/>
    </location>
</feature>
<feature type="transmembrane region" description="Helical" evidence="8">
    <location>
        <begin position="220"/>
        <end position="240"/>
    </location>
</feature>
<dbReference type="Gene3D" id="3.40.140.10">
    <property type="entry name" value="Cytidine Deaminase, domain 2"/>
    <property type="match status" value="1"/>
</dbReference>
<dbReference type="AlphaFoldDB" id="A0A2U3E7Q4"/>
<evidence type="ECO:0000256" key="2">
    <source>
        <dbReference type="ARBA" id="ARBA00010893"/>
    </source>
</evidence>
<dbReference type="SUPFAM" id="SSF103473">
    <property type="entry name" value="MFS general substrate transporter"/>
    <property type="match status" value="1"/>
</dbReference>
<dbReference type="InterPro" id="IPR037518">
    <property type="entry name" value="MPN"/>
</dbReference>
<evidence type="ECO:0000256" key="1">
    <source>
        <dbReference type="ARBA" id="ARBA00004141"/>
    </source>
</evidence>
<feature type="region of interest" description="Disordered" evidence="7">
    <location>
        <begin position="91"/>
        <end position="141"/>
    </location>
</feature>
<keyword evidence="4 8" id="KW-0812">Transmembrane</keyword>
<feature type="transmembrane region" description="Helical" evidence="8">
    <location>
        <begin position="418"/>
        <end position="443"/>
    </location>
</feature>
<dbReference type="GO" id="GO:0008180">
    <property type="term" value="C:COP9 signalosome"/>
    <property type="evidence" value="ECO:0007669"/>
    <property type="project" value="InterPro"/>
</dbReference>
<evidence type="ECO:0000256" key="5">
    <source>
        <dbReference type="ARBA" id="ARBA00022989"/>
    </source>
</evidence>
<gene>
    <name evidence="11" type="ORF">PCL_12906</name>
</gene>
<sequence>MPGPRRPRPGKRWIECAASPGSTRVQFFRRLSKSAQARWQRRWEKREAQAAADVGGQDAPLGPEPPASLAQSPGYRCGFTMAIDQSSKSIEANADRNSLSSVSTTIKDAKKNNDSEAAHENGACEPESEKPQQSGPAFQDEAEKNYKPKTAQFWLVMLSAFVAMFLVALDRTILSTAIPRITDDFGSLGDIGWYGAAYMLTTAAFQLVFGRIYRFYNLRWTFLTCIIIFEVGSALCGAAPNSPVFIVGRSIAGLGSAGIMTGSMLIVIPMVPLHKRPMFQSMFGMVFGISSVAGPLIGGAFTERATWRWCFYMNLPIGAVAFVFLFFFLSTASKPQQPATTKEKIMRLDPLGTFFFVPSTVSLILALQWGGSTYPWSNWRIILLFIMFGLLGLAFAAVQIKMPESATLPVRIITQRSILAGTFFMLFLAGGMIVSVYYIPLWFQTTHGIDPVKSGIYTIPLVLSLVIAGILSAAFTQKIGYYVPSMILCACITAIGQGLMTTFTPSTGSSHWIAYQFLTGFGVGLGMQTVGLAVQATLAKDDIPSGLAVTFFAQQLGGAIFVSVGQTILSGLLVSQLSHLPGLDPEMIVKTGATELRHVVPPQYFDTVVDAYNHACTRIFFSGVALAGAQLLCASCMEWRSIKKGKQTPPLQDPSEDQRAPVTIRGLPHLPNTTERGAAASHFHPPPRLPSIQGVTHRQRNQRRTILSLNIVLLTKGTIVHCAVSAATQPSCRPPVGSMDSRSSNPLLSSQRSSQLQAVLHPLVLLTISDYITRHTLRQQTGPIVGALLGQQNGREITIEHAFECHTSAAPTVEGGFLLDAEKFSSRLEQMVQVHKERQLDFVGWYTLLPSTGPTPTIIPIHSQILRIWNESAILLGFHPEEAVNHSVGGKLPLTIYESNYEVDELRADQDGEDRKMDDGESKLKLKFREVPYSVETDETEMISMNYVASGGGSAAAAAPPKEERPTRSVESNGKGKRRLVESNVDDIKEQALDEENVPLTREEEETLASLITKANAIKMLHSRIRLLVAYLERLPSSFVNGETADDDSMDTDNTAPSLPILRQIQALVSRLDLIIPSDQEAYEKEMHQEANNVHLLGLLNQMMQGVTEARQVGKKFHIIESAKSSGRRGASDFQGSSSFNLPGAGELLI</sequence>
<dbReference type="PANTHER" id="PTHR23501:SF201">
    <property type="entry name" value="MFS AFLATOXIN EFFLUX PUMP"/>
    <property type="match status" value="1"/>
</dbReference>
<keyword evidence="5 8" id="KW-1133">Transmembrane helix</keyword>
<dbReference type="CDD" id="cd08063">
    <property type="entry name" value="MPN_CSN6"/>
    <property type="match status" value="1"/>
</dbReference>
<dbReference type="GO" id="GO:0000338">
    <property type="term" value="P:protein deneddylation"/>
    <property type="evidence" value="ECO:0007669"/>
    <property type="project" value="InterPro"/>
</dbReference>
<evidence type="ECO:0000259" key="9">
    <source>
        <dbReference type="PROSITE" id="PS50249"/>
    </source>
</evidence>
<dbReference type="InterPro" id="IPR024969">
    <property type="entry name" value="EIF3F/CSN6-like_C"/>
</dbReference>
<reference evidence="11 12" key="1">
    <citation type="journal article" date="2016" name="Front. Microbiol.">
        <title>Genome and transcriptome sequences reveal the specific parasitism of the nematophagous Purpureocillium lilacinum 36-1.</title>
        <authorList>
            <person name="Xie J."/>
            <person name="Li S."/>
            <person name="Mo C."/>
            <person name="Xiao X."/>
            <person name="Peng D."/>
            <person name="Wang G."/>
            <person name="Xiao Y."/>
        </authorList>
    </citation>
    <scope>NUCLEOTIDE SEQUENCE [LARGE SCALE GENOMIC DNA]</scope>
    <source>
        <strain evidence="11 12">36-1</strain>
    </source>
</reference>
<feature type="transmembrane region" description="Helical" evidence="8">
    <location>
        <begin position="381"/>
        <end position="398"/>
    </location>
</feature>
<feature type="compositionally biased region" description="Polar residues" evidence="7">
    <location>
        <begin position="91"/>
        <end position="106"/>
    </location>
</feature>
<feature type="transmembrane region" description="Helical" evidence="8">
    <location>
        <begin position="193"/>
        <end position="213"/>
    </location>
</feature>
<evidence type="ECO:0000256" key="8">
    <source>
        <dbReference type="SAM" id="Phobius"/>
    </source>
</evidence>
<evidence type="ECO:0008006" key="13">
    <source>
        <dbReference type="Google" id="ProtNLM"/>
    </source>
</evidence>
<accession>A0A2U3E7Q4</accession>
<keyword evidence="3" id="KW-0813">Transport</keyword>
<comment type="subcellular location">
    <subcellularLocation>
        <location evidence="1">Membrane</location>
        <topology evidence="1">Multi-pass membrane protein</topology>
    </subcellularLocation>
</comment>
<keyword evidence="6 8" id="KW-0472">Membrane</keyword>
<evidence type="ECO:0000256" key="3">
    <source>
        <dbReference type="ARBA" id="ARBA00022448"/>
    </source>
</evidence>
<feature type="transmembrane region" description="Helical" evidence="8">
    <location>
        <begin position="546"/>
        <end position="569"/>
    </location>
</feature>
<dbReference type="InterPro" id="IPR011701">
    <property type="entry name" value="MFS"/>
</dbReference>
<feature type="transmembrane region" description="Helical" evidence="8">
    <location>
        <begin position="246"/>
        <end position="271"/>
    </location>
</feature>
<dbReference type="InterPro" id="IPR033859">
    <property type="entry name" value="MPN_CSN6"/>
</dbReference>
<comment type="similarity">
    <text evidence="2">Belongs to the peptidase M67A family. CSN6 subfamily.</text>
</comment>
<feature type="transmembrane region" description="Helical" evidence="8">
    <location>
        <begin position="481"/>
        <end position="500"/>
    </location>
</feature>
<feature type="region of interest" description="Disordered" evidence="7">
    <location>
        <begin position="951"/>
        <end position="978"/>
    </location>
</feature>
<feature type="transmembrane region" description="Helical" evidence="8">
    <location>
        <begin position="313"/>
        <end position="330"/>
    </location>
</feature>
<dbReference type="EMBL" id="LCWV01000009">
    <property type="protein sequence ID" value="PWI70507.1"/>
    <property type="molecule type" value="Genomic_DNA"/>
</dbReference>
<feature type="transmembrane region" description="Helical" evidence="8">
    <location>
        <begin position="512"/>
        <end position="534"/>
    </location>
</feature>
<feature type="domain" description="Major facilitator superfamily (MFS) profile" evidence="10">
    <location>
        <begin position="156"/>
        <end position="640"/>
    </location>
</feature>
<evidence type="ECO:0000256" key="6">
    <source>
        <dbReference type="ARBA" id="ARBA00023136"/>
    </source>
</evidence>
<dbReference type="Pfam" id="PF01398">
    <property type="entry name" value="JAB"/>
    <property type="match status" value="1"/>
</dbReference>
<evidence type="ECO:0000256" key="7">
    <source>
        <dbReference type="SAM" id="MobiDB-lite"/>
    </source>
</evidence>
<feature type="transmembrane region" description="Helical" evidence="8">
    <location>
        <begin position="153"/>
        <end position="173"/>
    </location>
</feature>
<dbReference type="InterPro" id="IPR020846">
    <property type="entry name" value="MFS_dom"/>
</dbReference>
<dbReference type="Gene3D" id="1.20.1720.10">
    <property type="entry name" value="Multidrug resistance protein D"/>
    <property type="match status" value="1"/>
</dbReference>
<feature type="region of interest" description="Disordered" evidence="7">
    <location>
        <begin position="677"/>
        <end position="697"/>
    </location>
</feature>
<feature type="transmembrane region" description="Helical" evidence="8">
    <location>
        <begin position="351"/>
        <end position="369"/>
    </location>
</feature>
<dbReference type="InterPro" id="IPR000555">
    <property type="entry name" value="JAMM/MPN+_dom"/>
</dbReference>
<dbReference type="GO" id="GO:0008237">
    <property type="term" value="F:metallopeptidase activity"/>
    <property type="evidence" value="ECO:0007669"/>
    <property type="project" value="InterPro"/>
</dbReference>
<dbReference type="PROSITE" id="PS50850">
    <property type="entry name" value="MFS"/>
    <property type="match status" value="1"/>
</dbReference>
<evidence type="ECO:0000256" key="4">
    <source>
        <dbReference type="ARBA" id="ARBA00022692"/>
    </source>
</evidence>
<feature type="compositionally biased region" description="Low complexity" evidence="7">
    <location>
        <begin position="49"/>
        <end position="59"/>
    </location>
</feature>
<dbReference type="Gene3D" id="1.20.1250.20">
    <property type="entry name" value="MFS general substrate transporter like domains"/>
    <property type="match status" value="1"/>
</dbReference>
<feature type="transmembrane region" description="Helical" evidence="8">
    <location>
        <begin position="455"/>
        <end position="474"/>
    </location>
</feature>
<protein>
    <recommendedName>
        <fullName evidence="13">COP9 signalosome complex subunit 6</fullName>
    </recommendedName>
</protein>
<evidence type="ECO:0000313" key="11">
    <source>
        <dbReference type="EMBL" id="PWI70507.1"/>
    </source>
</evidence>
<proteinExistence type="inferred from homology"/>
<evidence type="ECO:0000313" key="12">
    <source>
        <dbReference type="Proteomes" id="UP000245956"/>
    </source>
</evidence>
<feature type="region of interest" description="Disordered" evidence="7">
    <location>
        <begin position="40"/>
        <end position="73"/>
    </location>
</feature>
<dbReference type="GO" id="GO:0022857">
    <property type="term" value="F:transmembrane transporter activity"/>
    <property type="evidence" value="ECO:0007669"/>
    <property type="project" value="InterPro"/>
</dbReference>
<dbReference type="GO" id="GO:0005886">
    <property type="term" value="C:plasma membrane"/>
    <property type="evidence" value="ECO:0007669"/>
    <property type="project" value="TreeGrafter"/>
</dbReference>
<dbReference type="Proteomes" id="UP000245956">
    <property type="component" value="Unassembled WGS sequence"/>
</dbReference>
<dbReference type="Pfam" id="PF07690">
    <property type="entry name" value="MFS_1"/>
    <property type="match status" value="1"/>
</dbReference>
<dbReference type="PANTHER" id="PTHR23501">
    <property type="entry name" value="MAJOR FACILITATOR SUPERFAMILY"/>
    <property type="match status" value="1"/>
</dbReference>
<feature type="domain" description="MPN" evidence="9">
    <location>
        <begin position="758"/>
        <end position="903"/>
    </location>
</feature>
<dbReference type="FunFam" id="1.20.1250.20:FF:000196">
    <property type="entry name" value="MFS toxin efflux pump (AflT)"/>
    <property type="match status" value="1"/>
</dbReference>
<dbReference type="CDD" id="cd17502">
    <property type="entry name" value="MFS_Azr1_MDR_like"/>
    <property type="match status" value="1"/>
</dbReference>